<evidence type="ECO:0000313" key="2">
    <source>
        <dbReference type="Proteomes" id="UP001372338"/>
    </source>
</evidence>
<comment type="caution">
    <text evidence="1">The sequence shown here is derived from an EMBL/GenBank/DDBJ whole genome shotgun (WGS) entry which is preliminary data.</text>
</comment>
<keyword evidence="2" id="KW-1185">Reference proteome</keyword>
<proteinExistence type="predicted"/>
<sequence length="86" mass="9527">MKYSSLVSSDNGYLTSCMAFKNYYSLRPIILVKVKQVNEIKRVSVVLGEERFHGISSMSFGITLARPALMFNSNAIASLCTGWTAL</sequence>
<reference evidence="1 2" key="1">
    <citation type="submission" date="2024-01" db="EMBL/GenBank/DDBJ databases">
        <title>The genomes of 5 underutilized Papilionoideae crops provide insights into root nodulation and disease resistanc.</title>
        <authorList>
            <person name="Yuan L."/>
        </authorList>
    </citation>
    <scope>NUCLEOTIDE SEQUENCE [LARGE SCALE GENOMIC DNA]</scope>
    <source>
        <strain evidence="1">ZHUSHIDOU_FW_LH</strain>
        <tissue evidence="1">Leaf</tissue>
    </source>
</reference>
<evidence type="ECO:0000313" key="1">
    <source>
        <dbReference type="EMBL" id="KAK7245631.1"/>
    </source>
</evidence>
<protein>
    <submittedName>
        <fullName evidence="1">Uncharacterized protein</fullName>
    </submittedName>
</protein>
<accession>A0AAN9E3Z5</accession>
<name>A0AAN9E3Z5_CROPI</name>
<gene>
    <name evidence="1" type="ORF">RIF29_40479</name>
</gene>
<dbReference type="Proteomes" id="UP001372338">
    <property type="component" value="Unassembled WGS sequence"/>
</dbReference>
<dbReference type="EMBL" id="JAYWIO010000008">
    <property type="protein sequence ID" value="KAK7245631.1"/>
    <property type="molecule type" value="Genomic_DNA"/>
</dbReference>
<organism evidence="1 2">
    <name type="scientific">Crotalaria pallida</name>
    <name type="common">Smooth rattlebox</name>
    <name type="synonym">Crotalaria striata</name>
    <dbReference type="NCBI Taxonomy" id="3830"/>
    <lineage>
        <taxon>Eukaryota</taxon>
        <taxon>Viridiplantae</taxon>
        <taxon>Streptophyta</taxon>
        <taxon>Embryophyta</taxon>
        <taxon>Tracheophyta</taxon>
        <taxon>Spermatophyta</taxon>
        <taxon>Magnoliopsida</taxon>
        <taxon>eudicotyledons</taxon>
        <taxon>Gunneridae</taxon>
        <taxon>Pentapetalae</taxon>
        <taxon>rosids</taxon>
        <taxon>fabids</taxon>
        <taxon>Fabales</taxon>
        <taxon>Fabaceae</taxon>
        <taxon>Papilionoideae</taxon>
        <taxon>50 kb inversion clade</taxon>
        <taxon>genistoids sensu lato</taxon>
        <taxon>core genistoids</taxon>
        <taxon>Crotalarieae</taxon>
        <taxon>Crotalaria</taxon>
    </lineage>
</organism>
<dbReference type="AlphaFoldDB" id="A0AAN9E3Z5"/>